<dbReference type="Pfam" id="PF02630">
    <property type="entry name" value="SCO1-SenC"/>
    <property type="match status" value="1"/>
</dbReference>
<reference evidence="1" key="2">
    <citation type="submission" date="2020-06" db="EMBL/GenBank/DDBJ databases">
        <title>Helianthus annuus Genome sequencing and assembly Release 2.</title>
        <authorList>
            <person name="Gouzy J."/>
            <person name="Langlade N."/>
            <person name="Munos S."/>
        </authorList>
    </citation>
    <scope>NUCLEOTIDE SEQUENCE</scope>
    <source>
        <tissue evidence="1">Leaves</tissue>
    </source>
</reference>
<evidence type="ECO:0000313" key="2">
    <source>
        <dbReference type="Proteomes" id="UP000215914"/>
    </source>
</evidence>
<reference evidence="1" key="1">
    <citation type="journal article" date="2017" name="Nature">
        <title>The sunflower genome provides insights into oil metabolism, flowering and Asterid evolution.</title>
        <authorList>
            <person name="Badouin H."/>
            <person name="Gouzy J."/>
            <person name="Grassa C.J."/>
            <person name="Murat F."/>
            <person name="Staton S.E."/>
            <person name="Cottret L."/>
            <person name="Lelandais-Briere C."/>
            <person name="Owens G.L."/>
            <person name="Carrere S."/>
            <person name="Mayjonade B."/>
            <person name="Legrand L."/>
            <person name="Gill N."/>
            <person name="Kane N.C."/>
            <person name="Bowers J.E."/>
            <person name="Hubner S."/>
            <person name="Bellec A."/>
            <person name="Berard A."/>
            <person name="Berges H."/>
            <person name="Blanchet N."/>
            <person name="Boniface M.C."/>
            <person name="Brunel D."/>
            <person name="Catrice O."/>
            <person name="Chaidir N."/>
            <person name="Claudel C."/>
            <person name="Donnadieu C."/>
            <person name="Faraut T."/>
            <person name="Fievet G."/>
            <person name="Helmstetter N."/>
            <person name="King M."/>
            <person name="Knapp S.J."/>
            <person name="Lai Z."/>
            <person name="Le Paslier M.C."/>
            <person name="Lippi Y."/>
            <person name="Lorenzon L."/>
            <person name="Mandel J.R."/>
            <person name="Marage G."/>
            <person name="Marchand G."/>
            <person name="Marquand E."/>
            <person name="Bret-Mestries E."/>
            <person name="Morien E."/>
            <person name="Nambeesan S."/>
            <person name="Nguyen T."/>
            <person name="Pegot-Espagnet P."/>
            <person name="Pouilly N."/>
            <person name="Raftis F."/>
            <person name="Sallet E."/>
            <person name="Schiex T."/>
            <person name="Thomas J."/>
            <person name="Vandecasteele C."/>
            <person name="Vares D."/>
            <person name="Vear F."/>
            <person name="Vautrin S."/>
            <person name="Crespi M."/>
            <person name="Mangin B."/>
            <person name="Burke J.M."/>
            <person name="Salse J."/>
            <person name="Munos S."/>
            <person name="Vincourt P."/>
            <person name="Rieseberg L.H."/>
            <person name="Langlade N.B."/>
        </authorList>
    </citation>
    <scope>NUCLEOTIDE SEQUENCE</scope>
    <source>
        <tissue evidence="1">Leaves</tissue>
    </source>
</reference>
<dbReference type="InterPro" id="IPR003782">
    <property type="entry name" value="SCO1/SenC"/>
</dbReference>
<dbReference type="Gramene" id="mRNA:HanXRQr2_Chr09g0409711">
    <property type="protein sequence ID" value="mRNA:HanXRQr2_Chr09g0409711"/>
    <property type="gene ID" value="HanXRQr2_Chr09g0409711"/>
</dbReference>
<protein>
    <submittedName>
        <fullName evidence="1">Copper chaperone SCO1/SenC</fullName>
    </submittedName>
</protein>
<gene>
    <name evidence="1" type="ORF">HanXRQr2_Chr09g0409711</name>
</gene>
<sequence length="63" mass="7340">MECRIYERMMGLTGPVGVVRRMANEYRLFFKKAEEDGDDYLFESSHIYSLGHETRHGCGVTHI</sequence>
<keyword evidence="2" id="KW-1185">Reference proteome</keyword>
<dbReference type="AlphaFoldDB" id="A0A9K3IA93"/>
<name>A0A9K3IA93_HELAN</name>
<organism evidence="1 2">
    <name type="scientific">Helianthus annuus</name>
    <name type="common">Common sunflower</name>
    <dbReference type="NCBI Taxonomy" id="4232"/>
    <lineage>
        <taxon>Eukaryota</taxon>
        <taxon>Viridiplantae</taxon>
        <taxon>Streptophyta</taxon>
        <taxon>Embryophyta</taxon>
        <taxon>Tracheophyta</taxon>
        <taxon>Spermatophyta</taxon>
        <taxon>Magnoliopsida</taxon>
        <taxon>eudicotyledons</taxon>
        <taxon>Gunneridae</taxon>
        <taxon>Pentapetalae</taxon>
        <taxon>asterids</taxon>
        <taxon>campanulids</taxon>
        <taxon>Asterales</taxon>
        <taxon>Asteraceae</taxon>
        <taxon>Asteroideae</taxon>
        <taxon>Heliantheae alliance</taxon>
        <taxon>Heliantheae</taxon>
        <taxon>Helianthus</taxon>
    </lineage>
</organism>
<dbReference type="EMBL" id="MNCJ02000324">
    <property type="protein sequence ID" value="KAF5792766.1"/>
    <property type="molecule type" value="Genomic_DNA"/>
</dbReference>
<proteinExistence type="predicted"/>
<evidence type="ECO:0000313" key="1">
    <source>
        <dbReference type="EMBL" id="KAF5792766.1"/>
    </source>
</evidence>
<dbReference type="Proteomes" id="UP000215914">
    <property type="component" value="Unassembled WGS sequence"/>
</dbReference>
<accession>A0A9K3IA93</accession>
<comment type="caution">
    <text evidence="1">The sequence shown here is derived from an EMBL/GenBank/DDBJ whole genome shotgun (WGS) entry which is preliminary data.</text>
</comment>